<dbReference type="Proteomes" id="UP000445582">
    <property type="component" value="Unassembled WGS sequence"/>
</dbReference>
<organism evidence="1 2">
    <name type="scientific">Qipengyuania oceanensis</name>
    <dbReference type="NCBI Taxonomy" id="1463597"/>
    <lineage>
        <taxon>Bacteria</taxon>
        <taxon>Pseudomonadati</taxon>
        <taxon>Pseudomonadota</taxon>
        <taxon>Alphaproteobacteria</taxon>
        <taxon>Sphingomonadales</taxon>
        <taxon>Erythrobacteraceae</taxon>
        <taxon>Qipengyuania</taxon>
    </lineage>
</organism>
<evidence type="ECO:0000313" key="2">
    <source>
        <dbReference type="Proteomes" id="UP000445582"/>
    </source>
</evidence>
<dbReference type="RefSeq" id="WP_160671260.1">
    <property type="nucleotide sequence ID" value="NZ_WTYN01000001.1"/>
</dbReference>
<dbReference type="AlphaFoldDB" id="A0A844YCT2"/>
<evidence type="ECO:0000313" key="1">
    <source>
        <dbReference type="EMBL" id="MXO61991.1"/>
    </source>
</evidence>
<keyword evidence="2" id="KW-1185">Reference proteome</keyword>
<reference evidence="1 2" key="1">
    <citation type="submission" date="2019-12" db="EMBL/GenBank/DDBJ databases">
        <title>Genomic-based taxomic classification of the family Erythrobacteraceae.</title>
        <authorList>
            <person name="Xu L."/>
        </authorList>
    </citation>
    <scope>NUCLEOTIDE SEQUENCE [LARGE SCALE GENOMIC DNA]</scope>
    <source>
        <strain evidence="1 2">MCCC 1A09965</strain>
    </source>
</reference>
<comment type="caution">
    <text evidence="1">The sequence shown here is derived from an EMBL/GenBank/DDBJ whole genome shotgun (WGS) entry which is preliminary data.</text>
</comment>
<dbReference type="EMBL" id="WTYN01000001">
    <property type="protein sequence ID" value="MXO61991.1"/>
    <property type="molecule type" value="Genomic_DNA"/>
</dbReference>
<accession>A0A844YCT2</accession>
<protein>
    <submittedName>
        <fullName evidence="1">Uncharacterized protein</fullName>
    </submittedName>
</protein>
<sequence length="206" mass="22424">MNALVPIEAAPTAGAHGEAHTVFSPRRQAEFLASLQLFGNVRLACRAARVSAQTAYRARRASPGFARAWDAALLAARDHAEQVLADRALDGWEEAVFYHGEEVARRRRYSDRLLLAHLARLDRLGERAEVTVMLPRLDAAIAALREGTAAEVALPDLPVDVYCEECAPCAPSCVTCGEEIQPGWEEEHAAARLRAALRPQLAHAEG</sequence>
<dbReference type="OrthoDB" id="7428067at2"/>
<name>A0A844YCT2_9SPHN</name>
<proteinExistence type="predicted"/>
<gene>
    <name evidence="1" type="ORF">GRI48_03105</name>
</gene>